<evidence type="ECO:0000256" key="2">
    <source>
        <dbReference type="ARBA" id="ARBA00022692"/>
    </source>
</evidence>
<dbReference type="SUPFAM" id="SSF117070">
    <property type="entry name" value="LEA14-like"/>
    <property type="match status" value="1"/>
</dbReference>
<evidence type="ECO:0000313" key="7">
    <source>
        <dbReference type="EMBL" id="KMZ76403.1"/>
    </source>
</evidence>
<sequence length="231" mass="25342">MTSTSSNGEHHSSHIYTNYDRRRRYYMPTSSMSTSFKGCCCCLFLLVTFLALLGLALALILVLVVKPKKPQFQLKQTVISYLLITRPTNPLPSTSAAYLSMNISMVFSAQNPNKVGIKYQPTRLYVMYRGVPLGTGSIPGFEQPAHTTRLVETHLAVSRVNVLQADAVKLIKDAVVDDRIKLRILGDVGAKIRVLSLTSPKVEVSVDCDLVISPRKQAVISTQCGVAGVNV</sequence>
<evidence type="ECO:0000256" key="5">
    <source>
        <dbReference type="SAM" id="Phobius"/>
    </source>
</evidence>
<dbReference type="PANTHER" id="PTHR31234">
    <property type="entry name" value="LATE EMBRYOGENESIS ABUNDANT (LEA) HYDROXYPROLINE-RICH GLYCOPROTEIN FAMILY"/>
    <property type="match status" value="1"/>
</dbReference>
<dbReference type="OMA" id="MGDVRAK"/>
<dbReference type="EMBL" id="LFYR01000036">
    <property type="protein sequence ID" value="KMZ76403.1"/>
    <property type="molecule type" value="Genomic_DNA"/>
</dbReference>
<keyword evidence="3 5" id="KW-1133">Transmembrane helix</keyword>
<feature type="domain" description="Late embryogenesis abundant protein LEA-2 subgroup" evidence="6">
    <location>
        <begin position="107"/>
        <end position="208"/>
    </location>
</feature>
<keyword evidence="2 5" id="KW-0812">Transmembrane</keyword>
<dbReference type="Pfam" id="PF03168">
    <property type="entry name" value="LEA_2"/>
    <property type="match status" value="1"/>
</dbReference>
<name>A0A0K9Q543_ZOSMR</name>
<accession>A0A0K9Q543</accession>
<organism evidence="7 8">
    <name type="scientific">Zostera marina</name>
    <name type="common">Eelgrass</name>
    <dbReference type="NCBI Taxonomy" id="29655"/>
    <lineage>
        <taxon>Eukaryota</taxon>
        <taxon>Viridiplantae</taxon>
        <taxon>Streptophyta</taxon>
        <taxon>Embryophyta</taxon>
        <taxon>Tracheophyta</taxon>
        <taxon>Spermatophyta</taxon>
        <taxon>Magnoliopsida</taxon>
        <taxon>Liliopsida</taxon>
        <taxon>Zosteraceae</taxon>
        <taxon>Zostera</taxon>
    </lineage>
</organism>
<gene>
    <name evidence="7" type="ORF">ZOSMA_102G00150</name>
</gene>
<keyword evidence="8" id="KW-1185">Reference proteome</keyword>
<feature type="transmembrane region" description="Helical" evidence="5">
    <location>
        <begin position="35"/>
        <end position="65"/>
    </location>
</feature>
<protein>
    <submittedName>
        <fullName evidence="7">Harpin-induced like protein 1</fullName>
    </submittedName>
</protein>
<evidence type="ECO:0000256" key="4">
    <source>
        <dbReference type="ARBA" id="ARBA00023136"/>
    </source>
</evidence>
<evidence type="ECO:0000313" key="8">
    <source>
        <dbReference type="Proteomes" id="UP000036987"/>
    </source>
</evidence>
<dbReference type="GO" id="GO:0098542">
    <property type="term" value="P:defense response to other organism"/>
    <property type="evidence" value="ECO:0007669"/>
    <property type="project" value="InterPro"/>
</dbReference>
<proteinExistence type="predicted"/>
<evidence type="ECO:0000259" key="6">
    <source>
        <dbReference type="Pfam" id="PF03168"/>
    </source>
</evidence>
<keyword evidence="4 5" id="KW-0472">Membrane</keyword>
<evidence type="ECO:0000256" key="1">
    <source>
        <dbReference type="ARBA" id="ARBA00004167"/>
    </source>
</evidence>
<dbReference type="OrthoDB" id="2016264at2759"/>
<comment type="subcellular location">
    <subcellularLocation>
        <location evidence="1">Membrane</location>
        <topology evidence="1">Single-pass membrane protein</topology>
    </subcellularLocation>
</comment>
<dbReference type="InterPro" id="IPR004864">
    <property type="entry name" value="LEA_2"/>
</dbReference>
<dbReference type="Gene3D" id="2.60.40.1820">
    <property type="match status" value="1"/>
</dbReference>
<evidence type="ECO:0000256" key="3">
    <source>
        <dbReference type="ARBA" id="ARBA00022989"/>
    </source>
</evidence>
<comment type="caution">
    <text evidence="7">The sequence shown here is derived from an EMBL/GenBank/DDBJ whole genome shotgun (WGS) entry which is preliminary data.</text>
</comment>
<dbReference type="STRING" id="29655.A0A0K9Q543"/>
<dbReference type="AlphaFoldDB" id="A0A0K9Q543"/>
<dbReference type="InterPro" id="IPR044839">
    <property type="entry name" value="NDR1-like"/>
</dbReference>
<dbReference type="GO" id="GO:0016020">
    <property type="term" value="C:membrane"/>
    <property type="evidence" value="ECO:0007669"/>
    <property type="project" value="UniProtKB-SubCell"/>
</dbReference>
<dbReference type="PANTHER" id="PTHR31234:SF8">
    <property type="entry name" value="EXPRESSED PROTEIN"/>
    <property type="match status" value="1"/>
</dbReference>
<reference evidence="8" key="1">
    <citation type="journal article" date="2016" name="Nature">
        <title>The genome of the seagrass Zostera marina reveals angiosperm adaptation to the sea.</title>
        <authorList>
            <person name="Olsen J.L."/>
            <person name="Rouze P."/>
            <person name="Verhelst B."/>
            <person name="Lin Y.-C."/>
            <person name="Bayer T."/>
            <person name="Collen J."/>
            <person name="Dattolo E."/>
            <person name="De Paoli E."/>
            <person name="Dittami S."/>
            <person name="Maumus F."/>
            <person name="Michel G."/>
            <person name="Kersting A."/>
            <person name="Lauritano C."/>
            <person name="Lohaus R."/>
            <person name="Toepel M."/>
            <person name="Tonon T."/>
            <person name="Vanneste K."/>
            <person name="Amirebrahimi M."/>
            <person name="Brakel J."/>
            <person name="Bostroem C."/>
            <person name="Chovatia M."/>
            <person name="Grimwood J."/>
            <person name="Jenkins J.W."/>
            <person name="Jueterbock A."/>
            <person name="Mraz A."/>
            <person name="Stam W.T."/>
            <person name="Tice H."/>
            <person name="Bornberg-Bauer E."/>
            <person name="Green P.J."/>
            <person name="Pearson G.A."/>
            <person name="Procaccini G."/>
            <person name="Duarte C.M."/>
            <person name="Schmutz J."/>
            <person name="Reusch T.B.H."/>
            <person name="Van de Peer Y."/>
        </authorList>
    </citation>
    <scope>NUCLEOTIDE SEQUENCE [LARGE SCALE GENOMIC DNA]</scope>
    <source>
        <strain evidence="8">cv. Finnish</strain>
    </source>
</reference>
<dbReference type="Proteomes" id="UP000036987">
    <property type="component" value="Unassembled WGS sequence"/>
</dbReference>